<comment type="caution">
    <text evidence="5">The sequence shown here is derived from an EMBL/GenBank/DDBJ whole genome shotgun (WGS) entry which is preliminary data.</text>
</comment>
<dbReference type="SMART" id="SM00895">
    <property type="entry name" value="FCD"/>
    <property type="match status" value="1"/>
</dbReference>
<dbReference type="InterPro" id="IPR036390">
    <property type="entry name" value="WH_DNA-bd_sf"/>
</dbReference>
<dbReference type="SUPFAM" id="SSF48008">
    <property type="entry name" value="GntR ligand-binding domain-like"/>
    <property type="match status" value="1"/>
</dbReference>
<dbReference type="InterPro" id="IPR000524">
    <property type="entry name" value="Tscrpt_reg_HTH_GntR"/>
</dbReference>
<protein>
    <submittedName>
        <fullName evidence="5">GntR family transcriptional regulator</fullName>
    </submittedName>
</protein>
<dbReference type="AlphaFoldDB" id="A0A4Z0GSH9"/>
<dbReference type="InterPro" id="IPR008920">
    <property type="entry name" value="TF_FadR/GntR_C"/>
</dbReference>
<reference evidence="5 6" key="1">
    <citation type="journal article" date="2015" name="Int. J. Syst. Evol. Microbiol.">
        <title>Sporolactobacillus shoreae sp. nov. and Sporolactobacillus spathodeae sp. nov., two spore-forming lactic acid bacteria isolated from tree barks in Thailand.</title>
        <authorList>
            <person name="Thamacharoensuk T."/>
            <person name="Kitahara M."/>
            <person name="Ohkuma M."/>
            <person name="Thongchul N."/>
            <person name="Tanasupawat S."/>
        </authorList>
    </citation>
    <scope>NUCLEOTIDE SEQUENCE [LARGE SCALE GENOMIC DNA]</scope>
    <source>
        <strain evidence="5 6">BK92</strain>
    </source>
</reference>
<name>A0A4Z0GSH9_9BACL</name>
<feature type="domain" description="HTH gntR-type" evidence="4">
    <location>
        <begin position="9"/>
        <end position="79"/>
    </location>
</feature>
<dbReference type="SUPFAM" id="SSF46785">
    <property type="entry name" value="Winged helix' DNA-binding domain"/>
    <property type="match status" value="1"/>
</dbReference>
<dbReference type="PANTHER" id="PTHR43537">
    <property type="entry name" value="TRANSCRIPTIONAL REGULATOR, GNTR FAMILY"/>
    <property type="match status" value="1"/>
</dbReference>
<dbReference type="SMART" id="SM00345">
    <property type="entry name" value="HTH_GNTR"/>
    <property type="match status" value="1"/>
</dbReference>
<dbReference type="InterPro" id="IPR011711">
    <property type="entry name" value="GntR_C"/>
</dbReference>
<dbReference type="EMBL" id="SRJD01000002">
    <property type="protein sequence ID" value="TGA99887.1"/>
    <property type="molecule type" value="Genomic_DNA"/>
</dbReference>
<dbReference type="Gene3D" id="1.20.120.530">
    <property type="entry name" value="GntR ligand-binding domain-like"/>
    <property type="match status" value="1"/>
</dbReference>
<dbReference type="Gene3D" id="1.10.10.10">
    <property type="entry name" value="Winged helix-like DNA-binding domain superfamily/Winged helix DNA-binding domain"/>
    <property type="match status" value="1"/>
</dbReference>
<proteinExistence type="predicted"/>
<dbReference type="CDD" id="cd07377">
    <property type="entry name" value="WHTH_GntR"/>
    <property type="match status" value="1"/>
</dbReference>
<evidence type="ECO:0000256" key="2">
    <source>
        <dbReference type="ARBA" id="ARBA00023125"/>
    </source>
</evidence>
<dbReference type="OrthoDB" id="9781630at2"/>
<organism evidence="5 6">
    <name type="scientific">Sporolactobacillus shoreae</name>
    <dbReference type="NCBI Taxonomy" id="1465501"/>
    <lineage>
        <taxon>Bacteria</taxon>
        <taxon>Bacillati</taxon>
        <taxon>Bacillota</taxon>
        <taxon>Bacilli</taxon>
        <taxon>Bacillales</taxon>
        <taxon>Sporolactobacillaceae</taxon>
        <taxon>Sporolactobacillus</taxon>
    </lineage>
</organism>
<evidence type="ECO:0000256" key="1">
    <source>
        <dbReference type="ARBA" id="ARBA00023015"/>
    </source>
</evidence>
<keyword evidence="1" id="KW-0805">Transcription regulation</keyword>
<gene>
    <name evidence="5" type="ORF">E4665_02760</name>
</gene>
<dbReference type="GO" id="GO:0003677">
    <property type="term" value="F:DNA binding"/>
    <property type="evidence" value="ECO:0007669"/>
    <property type="project" value="UniProtKB-KW"/>
</dbReference>
<dbReference type="Pfam" id="PF07729">
    <property type="entry name" value="FCD"/>
    <property type="match status" value="1"/>
</dbReference>
<dbReference type="PROSITE" id="PS50949">
    <property type="entry name" value="HTH_GNTR"/>
    <property type="match status" value="1"/>
</dbReference>
<dbReference type="GO" id="GO:0003700">
    <property type="term" value="F:DNA-binding transcription factor activity"/>
    <property type="evidence" value="ECO:0007669"/>
    <property type="project" value="InterPro"/>
</dbReference>
<evidence type="ECO:0000256" key="3">
    <source>
        <dbReference type="ARBA" id="ARBA00023163"/>
    </source>
</evidence>
<keyword evidence="2" id="KW-0238">DNA-binding</keyword>
<dbReference type="Proteomes" id="UP000298347">
    <property type="component" value="Unassembled WGS sequence"/>
</dbReference>
<dbReference type="InterPro" id="IPR036388">
    <property type="entry name" value="WH-like_DNA-bd_sf"/>
</dbReference>
<keyword evidence="6" id="KW-1185">Reference proteome</keyword>
<evidence type="ECO:0000313" key="5">
    <source>
        <dbReference type="EMBL" id="TGA99887.1"/>
    </source>
</evidence>
<keyword evidence="3" id="KW-0804">Transcription</keyword>
<dbReference type="RefSeq" id="WP_135347282.1">
    <property type="nucleotide sequence ID" value="NZ_SRJD01000002.1"/>
</dbReference>
<sequence>MERNNDKPQNASLKAYESIRDMILNGEIPTGARIVEDKLASIVGVSRTPIREAIQRLEQEHLIVNKLVVKPEEKELRNSFQVRILLEGYSAHCAAMYFTEHDLESLSECVRIGRTGSIDEIMKANERFHDVIVQASNNPIMIDMIDHMKSIIYLFRRTVISHNRPFLIDEHEKIYQTIRARDAENAERMMKEHLQADLDFSLHFIK</sequence>
<dbReference type="Pfam" id="PF00392">
    <property type="entry name" value="GntR"/>
    <property type="match status" value="1"/>
</dbReference>
<dbReference type="PANTHER" id="PTHR43537:SF51">
    <property type="entry name" value="HTH-TYPE TRANSCRIPTIONAL REGULATOR LGOR-RELATED"/>
    <property type="match status" value="1"/>
</dbReference>
<accession>A0A4Z0GSH9</accession>
<evidence type="ECO:0000313" key="6">
    <source>
        <dbReference type="Proteomes" id="UP000298347"/>
    </source>
</evidence>
<evidence type="ECO:0000259" key="4">
    <source>
        <dbReference type="PROSITE" id="PS50949"/>
    </source>
</evidence>